<reference evidence="5 6" key="1">
    <citation type="submission" date="2017-04" db="EMBL/GenBank/DDBJ databases">
        <title>Novel microbial lineages endemic to geothermal iron-oxide mats fill important gaps in the evolutionary history of Archaea.</title>
        <authorList>
            <person name="Jay Z.J."/>
            <person name="Beam J.P."/>
            <person name="Dlakic M."/>
            <person name="Rusch D.B."/>
            <person name="Kozubal M.A."/>
            <person name="Inskeep W.P."/>
        </authorList>
    </citation>
    <scope>NUCLEOTIDE SEQUENCE [LARGE SCALE GENOMIC DNA]</scope>
    <source>
        <strain evidence="5">ECH_B_SAG-E12</strain>
    </source>
</reference>
<keyword evidence="1" id="KW-0479">Metal-binding</keyword>
<dbReference type="PANTHER" id="PTHR43520">
    <property type="entry name" value="ATP7, ISOFORM B"/>
    <property type="match status" value="1"/>
</dbReference>
<dbReference type="Pfam" id="PF00122">
    <property type="entry name" value="E1-E2_ATPase"/>
    <property type="match status" value="1"/>
</dbReference>
<feature type="domain" description="P-type ATPase A" evidence="4">
    <location>
        <begin position="44"/>
        <end position="94"/>
    </location>
</feature>
<keyword evidence="3" id="KW-0812">Transmembrane</keyword>
<feature type="transmembrane region" description="Helical" evidence="3">
    <location>
        <begin position="6"/>
        <end position="26"/>
    </location>
</feature>
<dbReference type="GO" id="GO:0005507">
    <property type="term" value="F:copper ion binding"/>
    <property type="evidence" value="ECO:0007669"/>
    <property type="project" value="TreeGrafter"/>
</dbReference>
<dbReference type="Proteomes" id="UP000240925">
    <property type="component" value="Unassembled WGS sequence"/>
</dbReference>
<keyword evidence="3" id="KW-0472">Membrane</keyword>
<gene>
    <name evidence="5" type="ORF">B9Q10_01350</name>
</gene>
<comment type="caution">
    <text evidence="5">The sequence shown here is derived from an EMBL/GenBank/DDBJ whole genome shotgun (WGS) entry which is preliminary data.</text>
</comment>
<protein>
    <recommendedName>
        <fullName evidence="4">P-type ATPase A domain-containing protein</fullName>
    </recommendedName>
</protein>
<evidence type="ECO:0000256" key="3">
    <source>
        <dbReference type="SAM" id="Phobius"/>
    </source>
</evidence>
<accession>A0A2R6BUZ5</accession>
<evidence type="ECO:0000256" key="2">
    <source>
        <dbReference type="ARBA" id="ARBA00022967"/>
    </source>
</evidence>
<sequence>MYSFLQYGISQFIDVAALLIPFILVGRTLELSLKTKMVESVSSIAQKSVSVIRDGKAVTVDQASVKVGDLVLVKPGESIPVDGVVEEGKAEVNEIFRIAKSCTKRMRTPRPKTKKRACPCLTFCF</sequence>
<dbReference type="Gene3D" id="2.70.150.10">
    <property type="entry name" value="Calcium-transporting ATPase, cytoplasmic transduction domain A"/>
    <property type="match status" value="1"/>
</dbReference>
<evidence type="ECO:0000259" key="4">
    <source>
        <dbReference type="Pfam" id="PF00122"/>
    </source>
</evidence>
<name>A0A2R6BUZ5_9ARCH</name>
<dbReference type="AlphaFoldDB" id="A0A2R6BUZ5"/>
<dbReference type="GO" id="GO:0055070">
    <property type="term" value="P:copper ion homeostasis"/>
    <property type="evidence" value="ECO:0007669"/>
    <property type="project" value="TreeGrafter"/>
</dbReference>
<dbReference type="EMBL" id="NEXL01000028">
    <property type="protein sequence ID" value="PSO02467.1"/>
    <property type="molecule type" value="Genomic_DNA"/>
</dbReference>
<dbReference type="InterPro" id="IPR008250">
    <property type="entry name" value="ATPase_P-typ_transduc_dom_A_sf"/>
</dbReference>
<evidence type="ECO:0000313" key="6">
    <source>
        <dbReference type="Proteomes" id="UP000240925"/>
    </source>
</evidence>
<dbReference type="PANTHER" id="PTHR43520:SF8">
    <property type="entry name" value="P-TYPE CU(+) TRANSPORTER"/>
    <property type="match status" value="1"/>
</dbReference>
<dbReference type="GO" id="GO:0043682">
    <property type="term" value="F:P-type divalent copper transporter activity"/>
    <property type="evidence" value="ECO:0007669"/>
    <property type="project" value="TreeGrafter"/>
</dbReference>
<organism evidence="5 6">
    <name type="scientific">Candidatus Marsarchaeota G2 archaeon ECH_B_SAG-E12</name>
    <dbReference type="NCBI Taxonomy" id="1978164"/>
    <lineage>
        <taxon>Archaea</taxon>
        <taxon>Candidatus Marsarchaeota</taxon>
        <taxon>Candidatus Marsarchaeota group 2</taxon>
    </lineage>
</organism>
<dbReference type="GO" id="GO:0016020">
    <property type="term" value="C:membrane"/>
    <property type="evidence" value="ECO:0007669"/>
    <property type="project" value="TreeGrafter"/>
</dbReference>
<dbReference type="SUPFAM" id="SSF81653">
    <property type="entry name" value="Calcium ATPase, transduction domain A"/>
    <property type="match status" value="1"/>
</dbReference>
<proteinExistence type="predicted"/>
<keyword evidence="3" id="KW-1133">Transmembrane helix</keyword>
<dbReference type="InterPro" id="IPR059000">
    <property type="entry name" value="ATPase_P-type_domA"/>
</dbReference>
<evidence type="ECO:0000313" key="5">
    <source>
        <dbReference type="EMBL" id="PSO02467.1"/>
    </source>
</evidence>
<keyword evidence="2" id="KW-1278">Translocase</keyword>
<evidence type="ECO:0000256" key="1">
    <source>
        <dbReference type="ARBA" id="ARBA00022723"/>
    </source>
</evidence>